<evidence type="ECO:0000313" key="6">
    <source>
        <dbReference type="EMBL" id="GAA3924189.1"/>
    </source>
</evidence>
<sequence length="485" mass="53385">MHCITISMNETPGKAFGNTMFYINDDHYTEDYVAQRHLEFKRSEALASTKRLAVCLEDAAQWLALCLFIKEQGGSVMPIHPSTPLEAAKRLATKAGCDQLHFKEISNIIPLDKPASPSEGCDLEESDSEGVLIQMSSGTTGDPKCIERSWATIEEEVQSYCSAFTLPNAMTPIIACPVTHSYGLICGVLVALARGLEPIVITNINPKYLAKRVLNSKQPLLYTSPTMLHGLIRLLPKDQNIHAAMTSGTIMPKQRFEQLAPRIDHFFQQYGCSEAGCIAVNPNMTSAVDVGIPLPHLKVIAGDDADNPAEIIVTTQRGHQIHTQDLGHFHHDEATNANMLSFLSRMDDTIIVAGLNVYPQEVEDVILAMPEIKDAVVFKMEDPYAGQRVCLQYSADTQVEPTSIRQWCTDRLAPYQLPQQLIQVEQVERLANGKVNRKQLAMNFANQSSAAKPTDQAATKADINTETKADIEKAAAPQQTETTAV</sequence>
<dbReference type="Gene3D" id="3.30.300.30">
    <property type="match status" value="1"/>
</dbReference>
<dbReference type="InterPro" id="IPR020845">
    <property type="entry name" value="AMP-binding_CS"/>
</dbReference>
<comment type="similarity">
    <text evidence="1">Belongs to the ATP-dependent AMP-binding enzyme family.</text>
</comment>
<evidence type="ECO:0000259" key="4">
    <source>
        <dbReference type="Pfam" id="PF00501"/>
    </source>
</evidence>
<dbReference type="Pfam" id="PF13193">
    <property type="entry name" value="AMP-binding_C"/>
    <property type="match status" value="1"/>
</dbReference>
<dbReference type="SUPFAM" id="SSF56801">
    <property type="entry name" value="Acetyl-CoA synthetase-like"/>
    <property type="match status" value="1"/>
</dbReference>
<evidence type="ECO:0000259" key="5">
    <source>
        <dbReference type="Pfam" id="PF13193"/>
    </source>
</evidence>
<feature type="domain" description="AMP-binding enzyme C-terminal" evidence="5">
    <location>
        <begin position="361"/>
        <end position="434"/>
    </location>
</feature>
<organism evidence="6 7">
    <name type="scientific">Litoribacillus peritrichatus</name>
    <dbReference type="NCBI Taxonomy" id="718191"/>
    <lineage>
        <taxon>Bacteria</taxon>
        <taxon>Pseudomonadati</taxon>
        <taxon>Pseudomonadota</taxon>
        <taxon>Gammaproteobacteria</taxon>
        <taxon>Oceanospirillales</taxon>
        <taxon>Oceanospirillaceae</taxon>
        <taxon>Litoribacillus</taxon>
    </lineage>
</organism>
<evidence type="ECO:0000256" key="3">
    <source>
        <dbReference type="SAM" id="MobiDB-lite"/>
    </source>
</evidence>
<feature type="compositionally biased region" description="Basic and acidic residues" evidence="3">
    <location>
        <begin position="463"/>
        <end position="473"/>
    </location>
</feature>
<protein>
    <submittedName>
        <fullName evidence="6">3,4-dihydroxybenzoic acid-AMP ligase AsbC</fullName>
    </submittedName>
</protein>
<dbReference type="Pfam" id="PF00501">
    <property type="entry name" value="AMP-binding"/>
    <property type="match status" value="1"/>
</dbReference>
<dbReference type="Gene3D" id="3.40.50.12780">
    <property type="entry name" value="N-terminal domain of ligase-like"/>
    <property type="match status" value="1"/>
</dbReference>
<name>A0ABP7MMU4_9GAMM</name>
<dbReference type="Proteomes" id="UP001501565">
    <property type="component" value="Unassembled WGS sequence"/>
</dbReference>
<dbReference type="InterPro" id="IPR025110">
    <property type="entry name" value="AMP-bd_C"/>
</dbReference>
<dbReference type="InterPro" id="IPR042099">
    <property type="entry name" value="ANL_N_sf"/>
</dbReference>
<comment type="caution">
    <text evidence="6">The sequence shown here is derived from an EMBL/GenBank/DDBJ whole genome shotgun (WGS) entry which is preliminary data.</text>
</comment>
<dbReference type="GO" id="GO:0016874">
    <property type="term" value="F:ligase activity"/>
    <property type="evidence" value="ECO:0007669"/>
    <property type="project" value="UniProtKB-KW"/>
</dbReference>
<reference evidence="7" key="1">
    <citation type="journal article" date="2019" name="Int. J. Syst. Evol. Microbiol.">
        <title>The Global Catalogue of Microorganisms (GCM) 10K type strain sequencing project: providing services to taxonomists for standard genome sequencing and annotation.</title>
        <authorList>
            <consortium name="The Broad Institute Genomics Platform"/>
            <consortium name="The Broad Institute Genome Sequencing Center for Infectious Disease"/>
            <person name="Wu L."/>
            <person name="Ma J."/>
        </authorList>
    </citation>
    <scope>NUCLEOTIDE SEQUENCE [LARGE SCALE GENOMIC DNA]</scope>
    <source>
        <strain evidence="7">JCM 17551</strain>
    </source>
</reference>
<dbReference type="PANTHER" id="PTHR43201">
    <property type="entry name" value="ACYL-COA SYNTHETASE"/>
    <property type="match status" value="1"/>
</dbReference>
<evidence type="ECO:0000256" key="1">
    <source>
        <dbReference type="ARBA" id="ARBA00006432"/>
    </source>
</evidence>
<dbReference type="InterPro" id="IPR000873">
    <property type="entry name" value="AMP-dep_synth/lig_dom"/>
</dbReference>
<evidence type="ECO:0000256" key="2">
    <source>
        <dbReference type="ARBA" id="ARBA00022598"/>
    </source>
</evidence>
<feature type="domain" description="AMP-dependent synthetase/ligase" evidence="4">
    <location>
        <begin position="50"/>
        <end position="305"/>
    </location>
</feature>
<evidence type="ECO:0000313" key="7">
    <source>
        <dbReference type="Proteomes" id="UP001501565"/>
    </source>
</evidence>
<keyword evidence="7" id="KW-1185">Reference proteome</keyword>
<dbReference type="EMBL" id="BAABBN010000007">
    <property type="protein sequence ID" value="GAA3924189.1"/>
    <property type="molecule type" value="Genomic_DNA"/>
</dbReference>
<proteinExistence type="inferred from homology"/>
<keyword evidence="2 6" id="KW-0436">Ligase</keyword>
<accession>A0ABP7MMU4</accession>
<gene>
    <name evidence="6" type="primary">asbC</name>
    <name evidence="6" type="ORF">GCM10022277_20010</name>
</gene>
<dbReference type="PROSITE" id="PS00455">
    <property type="entry name" value="AMP_BINDING"/>
    <property type="match status" value="1"/>
</dbReference>
<dbReference type="InterPro" id="IPR045851">
    <property type="entry name" value="AMP-bd_C_sf"/>
</dbReference>
<dbReference type="PANTHER" id="PTHR43201:SF5">
    <property type="entry name" value="MEDIUM-CHAIN ACYL-COA LIGASE ACSF2, MITOCHONDRIAL"/>
    <property type="match status" value="1"/>
</dbReference>
<dbReference type="NCBIfam" id="NF006167">
    <property type="entry name" value="PRK08308.1"/>
    <property type="match status" value="1"/>
</dbReference>
<feature type="region of interest" description="Disordered" evidence="3">
    <location>
        <begin position="446"/>
        <end position="485"/>
    </location>
</feature>